<name>A0ABD3HM29_9MARC</name>
<protein>
    <submittedName>
        <fullName evidence="1">Uncharacterized protein</fullName>
    </submittedName>
</protein>
<comment type="caution">
    <text evidence="1">The sequence shown here is derived from an EMBL/GenBank/DDBJ whole genome shotgun (WGS) entry which is preliminary data.</text>
</comment>
<accession>A0ABD3HM29</accession>
<dbReference type="Proteomes" id="UP001633002">
    <property type="component" value="Unassembled WGS sequence"/>
</dbReference>
<keyword evidence="2" id="KW-1185">Reference proteome</keyword>
<proteinExistence type="predicted"/>
<reference evidence="1 2" key="1">
    <citation type="submission" date="2024-09" db="EMBL/GenBank/DDBJ databases">
        <title>Chromosome-scale assembly of Riccia sorocarpa.</title>
        <authorList>
            <person name="Paukszto L."/>
        </authorList>
    </citation>
    <scope>NUCLEOTIDE SEQUENCE [LARGE SCALE GENOMIC DNA]</scope>
    <source>
        <strain evidence="1">LP-2024</strain>
        <tissue evidence="1">Aerial parts of the thallus</tissue>
    </source>
</reference>
<gene>
    <name evidence="1" type="ORF">R1sor_004996</name>
</gene>
<dbReference type="EMBL" id="JBJQOH010000003">
    <property type="protein sequence ID" value="KAL3691345.1"/>
    <property type="molecule type" value="Genomic_DNA"/>
</dbReference>
<evidence type="ECO:0000313" key="1">
    <source>
        <dbReference type="EMBL" id="KAL3691345.1"/>
    </source>
</evidence>
<sequence>MEGILELEDMEKEMKAARSPPIDIAETTPSANRDTVEALLDAGYAVVMEGYNKNFEDGKKGEFPEYIDMFAMRVEGENWRELAPHFTEKWGATVERGTKLQGHGSGHG</sequence>
<dbReference type="AlphaFoldDB" id="A0ABD3HM29"/>
<organism evidence="1 2">
    <name type="scientific">Riccia sorocarpa</name>
    <dbReference type="NCBI Taxonomy" id="122646"/>
    <lineage>
        <taxon>Eukaryota</taxon>
        <taxon>Viridiplantae</taxon>
        <taxon>Streptophyta</taxon>
        <taxon>Embryophyta</taxon>
        <taxon>Marchantiophyta</taxon>
        <taxon>Marchantiopsida</taxon>
        <taxon>Marchantiidae</taxon>
        <taxon>Marchantiales</taxon>
        <taxon>Ricciaceae</taxon>
        <taxon>Riccia</taxon>
    </lineage>
</organism>
<evidence type="ECO:0000313" key="2">
    <source>
        <dbReference type="Proteomes" id="UP001633002"/>
    </source>
</evidence>